<dbReference type="GeneID" id="11536539"/>
<sequence length="380" mass="42751">MLPVFVGTLFVVGLLYFLTLRLDNSKYYAYVNKYNLQAKNEKLAKLINSEGLENLPSLLIDHNSSYVRQHEDLSKVSQCAAEPLFVAPLDPKDKTTLLQYNSYCTSRCGSLGRMVVVSPSQEFYHINKRLAPGKYCMVDNQVKCNPRTGYVVADGLGSWVCRSKYPNLFGGTDASKVIACNNELHPSTGSILWDNLLNAPVNAATVTLDDENELVPGTGTYRFTCKFNNTTNNRVLPHPANRFHPINDPCTREVPNAHSDARVVFDHDDRGVAVDWHCDCGDPKVTRLYNSDATDNKSTCTPCVNRTTQTDRKLDISVHFKCFNLTSMVTDLFKTVPCKWSDFLSNGTSCNYLELELYETRNFMTPFDIKYTKVDGVLLN</sequence>
<dbReference type="SMR" id="G9I052"/>
<keyword evidence="2" id="KW-1185">Reference proteome</keyword>
<proteinExistence type="predicted"/>
<dbReference type="Proteomes" id="UP000029779">
    <property type="component" value="Segment"/>
</dbReference>
<dbReference type="InterPro" id="IPR006725">
    <property type="entry name" value="PIF2"/>
</dbReference>
<dbReference type="OrthoDB" id="7191at10239"/>
<evidence type="ECO:0000313" key="1">
    <source>
        <dbReference type="EMBL" id="AEW69575.1"/>
    </source>
</evidence>
<name>G9I052_HZNV2</name>
<evidence type="ECO:0000313" key="2">
    <source>
        <dbReference type="Proteomes" id="UP000029779"/>
    </source>
</evidence>
<gene>
    <name evidence="1" type="primary">orf26</name>
    <name evidence="1" type="ORF">Hz2V026</name>
</gene>
<dbReference type="RefSeq" id="YP_004956774.1">
    <property type="nucleotide sequence ID" value="NC_004156.2"/>
</dbReference>
<organismHost>
    <name type="scientific">Helicoverpa zea</name>
    <name type="common">Corn earworm moth</name>
    <name type="synonym">Heliothis zea</name>
    <dbReference type="NCBI Taxonomy" id="7113"/>
</organismHost>
<dbReference type="Pfam" id="PF04631">
    <property type="entry name" value="PIF2"/>
    <property type="match status" value="1"/>
</dbReference>
<reference evidence="1 2" key="1">
    <citation type="journal article" date="2012" name="Viruses">
        <title>Analysis of the Genome of the Sexually Transmitted Insect Virus Helicoverpa zea Nudivirus 2.</title>
        <authorList>
            <person name="Burand J.P."/>
            <person name="Kim W."/>
            <person name="Afonso C.L."/>
            <person name="Tulman E.R."/>
            <person name="Kutish G.F."/>
            <person name="Lu Z."/>
            <person name="Rock D.L."/>
        </authorList>
    </citation>
    <scope>NUCLEOTIDE SEQUENCE [LARGE SCALE GENOMIC DNA]</scope>
    <source>
        <strain evidence="1">MS1</strain>
    </source>
</reference>
<dbReference type="EMBL" id="JN418988">
    <property type="protein sequence ID" value="AEW69575.1"/>
    <property type="molecule type" value="Genomic_DNA"/>
</dbReference>
<organism evidence="1 2">
    <name type="scientific">Helicoverpa zea nudivirus 2</name>
    <name type="common">HzNV-2</name>
    <dbReference type="NCBI Taxonomy" id="1128424"/>
    <lineage>
        <taxon>Viruses</taxon>
        <taxon>Viruses incertae sedis</taxon>
        <taxon>Naldaviricetes</taxon>
        <taxon>Lefavirales</taxon>
        <taxon>Nudiviridae</taxon>
        <taxon>Betanudivirus</taxon>
        <taxon>Betanudivirus hezeae</taxon>
    </lineage>
</organism>
<protein>
    <submittedName>
        <fullName evidence="1">Per-os infectivity factor 2</fullName>
    </submittedName>
</protein>
<accession>G9I052</accession>
<dbReference type="KEGG" id="vg:11536539"/>